<accession>A0A2H4UWE6</accession>
<dbReference type="EMBL" id="MF782455">
    <property type="protein sequence ID" value="ATZ81263.1"/>
    <property type="molecule type" value="Genomic_DNA"/>
</dbReference>
<reference evidence="1" key="1">
    <citation type="journal article" date="2017" name="Elife">
        <title>The kinetoplastid-infecting Bodo saltans virus (BsV), a window into the most abundant giant viruses in the sea.</title>
        <authorList>
            <person name="Deeg C.M."/>
            <person name="Chow C.-E.T."/>
            <person name="Suttle C.A."/>
        </authorList>
    </citation>
    <scope>NUCLEOTIDE SEQUENCE</scope>
    <source>
        <strain evidence="1">NG1</strain>
    </source>
</reference>
<dbReference type="Proteomes" id="UP000240325">
    <property type="component" value="Segment"/>
</dbReference>
<sequence length="44" mass="5200">MKPICATCNLSMKTQNMEEFKREFFPQKKQVNLKNVFSQSSMNI</sequence>
<name>A0A2H4UWE6_9VIRU</name>
<gene>
    <name evidence="1" type="ORF">BMW23_1220</name>
</gene>
<keyword evidence="2" id="KW-1185">Reference proteome</keyword>
<evidence type="ECO:0000313" key="2">
    <source>
        <dbReference type="Proteomes" id="UP000240325"/>
    </source>
</evidence>
<protein>
    <submittedName>
        <fullName evidence="1">Uncharacterized protein</fullName>
    </submittedName>
</protein>
<organism evidence="1">
    <name type="scientific">Bodo saltans virus</name>
    <dbReference type="NCBI Taxonomy" id="2024608"/>
    <lineage>
        <taxon>Viruses</taxon>
        <taxon>Varidnaviria</taxon>
        <taxon>Bamfordvirae</taxon>
        <taxon>Nucleocytoviricota</taxon>
        <taxon>Megaviricetes</taxon>
        <taxon>Imitervirales</taxon>
        <taxon>Mimiviridae</taxon>
        <taxon>Klosneuvirinae</taxon>
        <taxon>Theiavirus</taxon>
        <taxon>Theiavirus salishense</taxon>
    </lineage>
</organism>
<evidence type="ECO:0000313" key="1">
    <source>
        <dbReference type="EMBL" id="ATZ81263.1"/>
    </source>
</evidence>
<proteinExistence type="predicted"/>